<accession>A0A0D7AXE3</accession>
<keyword evidence="1" id="KW-1133">Transmembrane helix</keyword>
<keyword evidence="3" id="KW-1185">Reference proteome</keyword>
<evidence type="ECO:0000313" key="2">
    <source>
        <dbReference type="EMBL" id="KIY62534.1"/>
    </source>
</evidence>
<evidence type="ECO:0000256" key="1">
    <source>
        <dbReference type="SAM" id="Phobius"/>
    </source>
</evidence>
<dbReference type="Proteomes" id="UP000054007">
    <property type="component" value="Unassembled WGS sequence"/>
</dbReference>
<reference evidence="2 3" key="1">
    <citation type="journal article" date="2015" name="Fungal Genet. Biol.">
        <title>Evolution of novel wood decay mechanisms in Agaricales revealed by the genome sequences of Fistulina hepatica and Cylindrobasidium torrendii.</title>
        <authorList>
            <person name="Floudas D."/>
            <person name="Held B.W."/>
            <person name="Riley R."/>
            <person name="Nagy L.G."/>
            <person name="Koehler G."/>
            <person name="Ransdell A.S."/>
            <person name="Younus H."/>
            <person name="Chow J."/>
            <person name="Chiniquy J."/>
            <person name="Lipzen A."/>
            <person name="Tritt A."/>
            <person name="Sun H."/>
            <person name="Haridas S."/>
            <person name="LaButti K."/>
            <person name="Ohm R.A."/>
            <person name="Kues U."/>
            <person name="Blanchette R.A."/>
            <person name="Grigoriev I.V."/>
            <person name="Minto R.E."/>
            <person name="Hibbett D.S."/>
        </authorList>
    </citation>
    <scope>NUCLEOTIDE SEQUENCE [LARGE SCALE GENOMIC DNA]</scope>
    <source>
        <strain evidence="2 3">FP15055 ss-10</strain>
    </source>
</reference>
<gene>
    <name evidence="2" type="ORF">CYLTODRAFT_173551</name>
</gene>
<sequence>MDMFPCFEIYVPPLAVCFPLRTLRAYCELHKPIYLCATYITASSFLAYLLSVSYVTVGYLVCWCRSSADDGHRPLFWSCLFVACRYRTSNLSLLDWYILTHVITVVPLWAALLCSAAWSWATDCHYPLLPINLCVITMEAF</sequence>
<protein>
    <submittedName>
        <fullName evidence="2">Uncharacterized protein</fullName>
    </submittedName>
</protein>
<dbReference type="AlphaFoldDB" id="A0A0D7AXE3"/>
<name>A0A0D7AXE3_9AGAR</name>
<evidence type="ECO:0000313" key="3">
    <source>
        <dbReference type="Proteomes" id="UP000054007"/>
    </source>
</evidence>
<keyword evidence="1" id="KW-0472">Membrane</keyword>
<keyword evidence="1" id="KW-0812">Transmembrane</keyword>
<organism evidence="2 3">
    <name type="scientific">Cylindrobasidium torrendii FP15055 ss-10</name>
    <dbReference type="NCBI Taxonomy" id="1314674"/>
    <lineage>
        <taxon>Eukaryota</taxon>
        <taxon>Fungi</taxon>
        <taxon>Dikarya</taxon>
        <taxon>Basidiomycota</taxon>
        <taxon>Agaricomycotina</taxon>
        <taxon>Agaricomycetes</taxon>
        <taxon>Agaricomycetidae</taxon>
        <taxon>Agaricales</taxon>
        <taxon>Marasmiineae</taxon>
        <taxon>Physalacriaceae</taxon>
        <taxon>Cylindrobasidium</taxon>
    </lineage>
</organism>
<proteinExistence type="predicted"/>
<dbReference type="EMBL" id="KN880774">
    <property type="protein sequence ID" value="KIY62534.1"/>
    <property type="molecule type" value="Genomic_DNA"/>
</dbReference>
<feature type="transmembrane region" description="Helical" evidence="1">
    <location>
        <begin position="96"/>
        <end position="120"/>
    </location>
</feature>
<feature type="transmembrane region" description="Helical" evidence="1">
    <location>
        <begin position="45"/>
        <end position="64"/>
    </location>
</feature>